<dbReference type="AlphaFoldDB" id="W2WKF1"/>
<evidence type="ECO:0000256" key="1">
    <source>
        <dbReference type="SAM" id="MobiDB-lite"/>
    </source>
</evidence>
<feature type="region of interest" description="Disordered" evidence="1">
    <location>
        <begin position="1"/>
        <end position="60"/>
    </location>
</feature>
<accession>W2WKF1</accession>
<dbReference type="EMBL" id="ANIX01002660">
    <property type="protein sequence ID" value="ETP11045.1"/>
    <property type="molecule type" value="Genomic_DNA"/>
</dbReference>
<reference evidence="2 3" key="1">
    <citation type="submission" date="2013-11" db="EMBL/GenBank/DDBJ databases">
        <title>The Genome Sequence of Phytophthora parasitica CJ01A1.</title>
        <authorList>
            <consortium name="The Broad Institute Genomics Platform"/>
            <person name="Russ C."/>
            <person name="Tyler B."/>
            <person name="Panabieres F."/>
            <person name="Shan W."/>
            <person name="Tripathy S."/>
            <person name="Grunwald N."/>
            <person name="Machado M."/>
            <person name="Johnson C.S."/>
            <person name="Walker B."/>
            <person name="Young S.K."/>
            <person name="Zeng Q."/>
            <person name="Gargeya S."/>
            <person name="Fitzgerald M."/>
            <person name="Haas B."/>
            <person name="Abouelleil A."/>
            <person name="Allen A.W."/>
            <person name="Alvarado L."/>
            <person name="Arachchi H.M."/>
            <person name="Berlin A.M."/>
            <person name="Chapman S.B."/>
            <person name="Gainer-Dewar J."/>
            <person name="Goldberg J."/>
            <person name="Griggs A."/>
            <person name="Gujja S."/>
            <person name="Hansen M."/>
            <person name="Howarth C."/>
            <person name="Imamovic A."/>
            <person name="Ireland A."/>
            <person name="Larimer J."/>
            <person name="McCowan C."/>
            <person name="Murphy C."/>
            <person name="Pearson M."/>
            <person name="Poon T.W."/>
            <person name="Priest M."/>
            <person name="Roberts A."/>
            <person name="Saif S."/>
            <person name="Shea T."/>
            <person name="Sisk P."/>
            <person name="Sykes S."/>
            <person name="Wortman J."/>
            <person name="Nusbaum C."/>
            <person name="Birren B."/>
        </authorList>
    </citation>
    <scope>NUCLEOTIDE SEQUENCE [LARGE SCALE GENOMIC DNA]</scope>
    <source>
        <strain evidence="2 3">CJ01A1</strain>
    </source>
</reference>
<gene>
    <name evidence="2" type="ORF">F441_13396</name>
</gene>
<protein>
    <submittedName>
        <fullName evidence="2">Uncharacterized protein</fullName>
    </submittedName>
</protein>
<name>W2WKF1_PHYNI</name>
<comment type="caution">
    <text evidence="2">The sequence shown here is derived from an EMBL/GenBank/DDBJ whole genome shotgun (WGS) entry which is preliminary data.</text>
</comment>
<sequence length="216" mass="24514">MNTSDLKLPEDLEDVTLGPKEVKPGESNATAKSRPRPKKASNQPSRKRKNKPGYSTQRLRRRKAEAIELSKQIPILEEWLARVKHPRAVDGERGISPQQRKQSSNQWASTALEEFCKRRMAETINRKLKAVLAHQVKLNRALLGVIQDESALSQEKKFVFESPPTMPTRTTLAKATFLCSRIDSSIYRITEVFQDKLSLFAFPPKRVLLAYAGFDA</sequence>
<dbReference type="Proteomes" id="UP000018958">
    <property type="component" value="Unassembled WGS sequence"/>
</dbReference>
<proteinExistence type="predicted"/>
<feature type="compositionally biased region" description="Basic residues" evidence="1">
    <location>
        <begin position="33"/>
        <end position="51"/>
    </location>
</feature>
<evidence type="ECO:0000313" key="3">
    <source>
        <dbReference type="Proteomes" id="UP000018958"/>
    </source>
</evidence>
<evidence type="ECO:0000313" key="2">
    <source>
        <dbReference type="EMBL" id="ETP11045.1"/>
    </source>
</evidence>
<organism evidence="2 3">
    <name type="scientific">Phytophthora nicotianae CJ01A1</name>
    <dbReference type="NCBI Taxonomy" id="1317063"/>
    <lineage>
        <taxon>Eukaryota</taxon>
        <taxon>Sar</taxon>
        <taxon>Stramenopiles</taxon>
        <taxon>Oomycota</taxon>
        <taxon>Peronosporomycetes</taxon>
        <taxon>Peronosporales</taxon>
        <taxon>Peronosporaceae</taxon>
        <taxon>Phytophthora</taxon>
    </lineage>
</organism>